<dbReference type="PANTHER" id="PTHR13355">
    <property type="entry name" value="GLUCOSAMINE 6-PHOSPHATE N-ACETYLTRANSFERASE"/>
    <property type="match status" value="1"/>
</dbReference>
<dbReference type="Pfam" id="PF00583">
    <property type="entry name" value="Acetyltransf_1"/>
    <property type="match status" value="1"/>
</dbReference>
<dbReference type="CDD" id="cd04301">
    <property type="entry name" value="NAT_SF"/>
    <property type="match status" value="1"/>
</dbReference>
<dbReference type="GO" id="GO:0006048">
    <property type="term" value="P:UDP-N-acetylglucosamine biosynthetic process"/>
    <property type="evidence" value="ECO:0007669"/>
    <property type="project" value="UniProtKB-UniPathway"/>
</dbReference>
<dbReference type="InterPro" id="IPR016181">
    <property type="entry name" value="Acyl_CoA_acyltransferase"/>
</dbReference>
<dbReference type="InterPro" id="IPR039143">
    <property type="entry name" value="GNPNAT1-like"/>
</dbReference>
<dbReference type="PANTHER" id="PTHR13355:SF15">
    <property type="entry name" value="GCN5-RELATED N-ACETYLTRANSFERASE 3, CHLOROPLASTIC"/>
    <property type="match status" value="1"/>
</dbReference>
<dbReference type="Proteomes" id="UP000594263">
    <property type="component" value="Unplaced"/>
</dbReference>
<feature type="domain" description="N-acetyltransferase" evidence="1">
    <location>
        <begin position="11"/>
        <end position="176"/>
    </location>
</feature>
<name>A0A7N1A7P4_KALFE</name>
<reference evidence="2" key="1">
    <citation type="submission" date="2021-01" db="UniProtKB">
        <authorList>
            <consortium name="EnsemblPlants"/>
        </authorList>
    </citation>
    <scope>IDENTIFICATION</scope>
</reference>
<dbReference type="InterPro" id="IPR000182">
    <property type="entry name" value="GNAT_dom"/>
</dbReference>
<dbReference type="PROSITE" id="PS51186">
    <property type="entry name" value="GNAT"/>
    <property type="match status" value="1"/>
</dbReference>
<dbReference type="EnsemblPlants" id="Kaladp0935s0001.1.v1.1">
    <property type="protein sequence ID" value="Kaladp0935s0001.1.v1.1"/>
    <property type="gene ID" value="Kaladp0935s0001.v1.1"/>
</dbReference>
<keyword evidence="3" id="KW-1185">Reference proteome</keyword>
<protein>
    <recommendedName>
        <fullName evidence="1">N-acetyltransferase domain-containing protein</fullName>
    </recommendedName>
</protein>
<dbReference type="SUPFAM" id="SSF55729">
    <property type="entry name" value="Acyl-CoA N-acyltransferases (Nat)"/>
    <property type="match status" value="1"/>
</dbReference>
<accession>A0A7N1A7P4</accession>
<sequence>MMISAASRPPLIISTEPSHVDLHRLKDLYAACNISGHRLRREGAAEPVDPRKLRIAVANSFVVVSVFCRPIDSSSSGAFIQRMLPLTHWNGELVGFGRASSDSSLTASIHDVMVIPSLRRLGIGRMILKRLIRVLTSKDIYDIAALCDKNESRLFFGACGFGDDMLNSTTMMYTRSSSNNAHQGQLIL</sequence>
<evidence type="ECO:0000313" key="3">
    <source>
        <dbReference type="Proteomes" id="UP000594263"/>
    </source>
</evidence>
<dbReference type="OMA" id="CNPQHVN"/>
<organism evidence="2 3">
    <name type="scientific">Kalanchoe fedtschenkoi</name>
    <name type="common">Lavender scallops</name>
    <name type="synonym">South American air plant</name>
    <dbReference type="NCBI Taxonomy" id="63787"/>
    <lineage>
        <taxon>Eukaryota</taxon>
        <taxon>Viridiplantae</taxon>
        <taxon>Streptophyta</taxon>
        <taxon>Embryophyta</taxon>
        <taxon>Tracheophyta</taxon>
        <taxon>Spermatophyta</taxon>
        <taxon>Magnoliopsida</taxon>
        <taxon>eudicotyledons</taxon>
        <taxon>Gunneridae</taxon>
        <taxon>Pentapetalae</taxon>
        <taxon>Saxifragales</taxon>
        <taxon>Crassulaceae</taxon>
        <taxon>Kalanchoe</taxon>
    </lineage>
</organism>
<dbReference type="GO" id="GO:0008080">
    <property type="term" value="F:N-acetyltransferase activity"/>
    <property type="evidence" value="ECO:0007669"/>
    <property type="project" value="TreeGrafter"/>
</dbReference>
<dbReference type="UniPathway" id="UPA00113">
    <property type="reaction ID" value="UER00529"/>
</dbReference>
<proteinExistence type="predicted"/>
<evidence type="ECO:0000313" key="2">
    <source>
        <dbReference type="EnsemblPlants" id="Kaladp0935s0001.1.v1.1"/>
    </source>
</evidence>
<evidence type="ECO:0000259" key="1">
    <source>
        <dbReference type="PROSITE" id="PS51186"/>
    </source>
</evidence>
<dbReference type="Gene3D" id="3.40.630.30">
    <property type="match status" value="1"/>
</dbReference>
<dbReference type="AlphaFoldDB" id="A0A7N1A7P4"/>
<dbReference type="Gramene" id="Kaladp0935s0001.1.v1.1">
    <property type="protein sequence ID" value="Kaladp0935s0001.1.v1.1"/>
    <property type="gene ID" value="Kaladp0935s0001.v1.1"/>
</dbReference>